<dbReference type="InterPro" id="IPR036249">
    <property type="entry name" value="Thioredoxin-like_sf"/>
</dbReference>
<dbReference type="InterPro" id="IPR036282">
    <property type="entry name" value="Glutathione-S-Trfase_C_sf"/>
</dbReference>
<dbReference type="EMBL" id="LN827929">
    <property type="protein sequence ID" value="CEZ20017.1"/>
    <property type="molecule type" value="Genomic_DNA"/>
</dbReference>
<reference evidence="4" key="1">
    <citation type="submission" date="2014-12" db="EMBL/GenBank/DDBJ databases">
        <authorList>
            <person name="Salcher M.M."/>
        </authorList>
    </citation>
    <scope>NUCLEOTIDE SEQUENCE [LARGE SCALE GENOMIC DNA]</scope>
    <source>
        <strain evidence="4">MMS-10A-171</strain>
    </source>
</reference>
<dbReference type="PROSITE" id="PS51354">
    <property type="entry name" value="GLUTAREDOXIN_2"/>
    <property type="match status" value="1"/>
</dbReference>
<proteinExistence type="predicted"/>
<evidence type="ECO:0000313" key="4">
    <source>
        <dbReference type="Proteomes" id="UP000064007"/>
    </source>
</evidence>
<dbReference type="InterPro" id="IPR040079">
    <property type="entry name" value="Glutathione_S-Trfase"/>
</dbReference>
<sequence>MILIKPRLYTYRRCPYAIRSRMALHQANIDYESIEISLKDKSSEFLALSPKGTVPVLVDVNGEVIEESLEIMLWALNQNDPACWLLNDENISRKLIDENDLNFKKNLDRYKYADRFPEHSKEHYRSQCEIFLNLLNDKLQTNHYLMAERITFADVAIFPFIRQFALVDEDWFLNSKYQELKKWLNDFKNTEMFQEVMKKN</sequence>
<dbReference type="Pfam" id="PF13410">
    <property type="entry name" value="GST_C_2"/>
    <property type="match status" value="1"/>
</dbReference>
<dbReference type="PANTHER" id="PTHR43968:SF6">
    <property type="entry name" value="GLUTATHIONE S-TRANSFERASE OMEGA"/>
    <property type="match status" value="1"/>
</dbReference>
<dbReference type="SFLD" id="SFLDS00019">
    <property type="entry name" value="Glutathione_Transferase_(cytos"/>
    <property type="match status" value="1"/>
</dbReference>
<dbReference type="InterPro" id="IPR050983">
    <property type="entry name" value="GST_Omega/HSP26"/>
</dbReference>
<name>A0A0D6EWK9_9PROT</name>
<dbReference type="Gene3D" id="1.20.1050.10">
    <property type="match status" value="1"/>
</dbReference>
<dbReference type="OrthoDB" id="9813092at2"/>
<dbReference type="GO" id="GO:0005737">
    <property type="term" value="C:cytoplasm"/>
    <property type="evidence" value="ECO:0007669"/>
    <property type="project" value="TreeGrafter"/>
</dbReference>
<dbReference type="InterPro" id="IPR004045">
    <property type="entry name" value="Glutathione_S-Trfase_N"/>
</dbReference>
<dbReference type="PROSITE" id="PS50405">
    <property type="entry name" value="GST_CTER"/>
    <property type="match status" value="1"/>
</dbReference>
<dbReference type="STRING" id="1581557.BN1208_1136"/>
<dbReference type="SUPFAM" id="SSF47616">
    <property type="entry name" value="GST C-terminal domain-like"/>
    <property type="match status" value="1"/>
</dbReference>
<keyword evidence="4" id="KW-1185">Reference proteome</keyword>
<feature type="domain" description="GST C-terminal" evidence="2">
    <location>
        <begin position="85"/>
        <end position="200"/>
    </location>
</feature>
<dbReference type="KEGG" id="mbat:BN1208_1136"/>
<dbReference type="RefSeq" id="WP_046488705.1">
    <property type="nucleotide sequence ID" value="NZ_LN827929.1"/>
</dbReference>
<dbReference type="Pfam" id="PF13417">
    <property type="entry name" value="GST_N_3"/>
    <property type="match status" value="1"/>
</dbReference>
<dbReference type="InterPro" id="IPR010987">
    <property type="entry name" value="Glutathione-S-Trfase_C-like"/>
</dbReference>
<dbReference type="SFLD" id="SFLDG00358">
    <property type="entry name" value="Main_(cytGST)"/>
    <property type="match status" value="1"/>
</dbReference>
<dbReference type="Gene3D" id="3.40.30.10">
    <property type="entry name" value="Glutaredoxin"/>
    <property type="match status" value="1"/>
</dbReference>
<feature type="domain" description="GST N-terminal" evidence="1">
    <location>
        <begin position="4"/>
        <end position="83"/>
    </location>
</feature>
<dbReference type="PROSITE" id="PS50404">
    <property type="entry name" value="GST_NTER"/>
    <property type="match status" value="1"/>
</dbReference>
<evidence type="ECO:0000313" key="3">
    <source>
        <dbReference type="EMBL" id="CEZ20017.1"/>
    </source>
</evidence>
<keyword evidence="3" id="KW-0808">Transferase</keyword>
<dbReference type="PANTHER" id="PTHR43968">
    <property type="match status" value="1"/>
</dbReference>
<evidence type="ECO:0000259" key="2">
    <source>
        <dbReference type="PROSITE" id="PS50405"/>
    </source>
</evidence>
<protein>
    <submittedName>
        <fullName evidence="3">Glutathione S-transferase</fullName>
    </submittedName>
</protein>
<accession>A0A0D6EWK9</accession>
<dbReference type="SUPFAM" id="SSF52833">
    <property type="entry name" value="Thioredoxin-like"/>
    <property type="match status" value="1"/>
</dbReference>
<dbReference type="HOGENOM" id="CLU_090620_0_0_4"/>
<evidence type="ECO:0000259" key="1">
    <source>
        <dbReference type="PROSITE" id="PS50404"/>
    </source>
</evidence>
<dbReference type="AlphaFoldDB" id="A0A0D6EWK9"/>
<organism evidence="3 4">
    <name type="scientific">Candidatus Methylopumilus planktonicus</name>
    <dbReference type="NCBI Taxonomy" id="1581557"/>
    <lineage>
        <taxon>Bacteria</taxon>
        <taxon>Pseudomonadati</taxon>
        <taxon>Pseudomonadota</taxon>
        <taxon>Betaproteobacteria</taxon>
        <taxon>Nitrosomonadales</taxon>
        <taxon>Methylophilaceae</taxon>
        <taxon>Candidatus Methylopumilus</taxon>
    </lineage>
</organism>
<dbReference type="Proteomes" id="UP000064007">
    <property type="component" value="Chromosome 1"/>
</dbReference>
<dbReference type="CDD" id="cd03196">
    <property type="entry name" value="GST_C_5"/>
    <property type="match status" value="1"/>
</dbReference>
<dbReference type="GO" id="GO:0016740">
    <property type="term" value="F:transferase activity"/>
    <property type="evidence" value="ECO:0007669"/>
    <property type="project" value="UniProtKB-KW"/>
</dbReference>
<gene>
    <name evidence="3" type="ORF">BN1208_1136</name>
</gene>